<dbReference type="Gene3D" id="1.10.238.10">
    <property type="entry name" value="EF-hand"/>
    <property type="match status" value="1"/>
</dbReference>
<dbReference type="Pfam" id="PF13499">
    <property type="entry name" value="EF-hand_7"/>
    <property type="match status" value="1"/>
</dbReference>
<gene>
    <name evidence="2" type="ORF">GCM10010492_21310</name>
</gene>
<protein>
    <recommendedName>
        <fullName evidence="1">EF-hand domain-containing protein</fullName>
    </recommendedName>
</protein>
<keyword evidence="3" id="KW-1185">Reference proteome</keyword>
<dbReference type="InterPro" id="IPR018247">
    <property type="entry name" value="EF_Hand_1_Ca_BS"/>
</dbReference>
<feature type="domain" description="EF-hand" evidence="1">
    <location>
        <begin position="94"/>
        <end position="129"/>
    </location>
</feature>
<dbReference type="RefSeq" id="WP_343933535.1">
    <property type="nucleotide sequence ID" value="NZ_BAAABU010000003.1"/>
</dbReference>
<reference evidence="2 3" key="1">
    <citation type="journal article" date="2019" name="Int. J. Syst. Evol. Microbiol.">
        <title>The Global Catalogue of Microorganisms (GCM) 10K type strain sequencing project: providing services to taxonomists for standard genome sequencing and annotation.</title>
        <authorList>
            <consortium name="The Broad Institute Genomics Platform"/>
            <consortium name="The Broad Institute Genome Sequencing Center for Infectious Disease"/>
            <person name="Wu L."/>
            <person name="Ma J."/>
        </authorList>
    </citation>
    <scope>NUCLEOTIDE SEQUENCE [LARGE SCALE GENOMIC DNA]</scope>
    <source>
        <strain evidence="2 3">JCM 3380</strain>
    </source>
</reference>
<evidence type="ECO:0000313" key="2">
    <source>
        <dbReference type="EMBL" id="GAA0222896.1"/>
    </source>
</evidence>
<dbReference type="InterPro" id="IPR002048">
    <property type="entry name" value="EF_hand_dom"/>
</dbReference>
<dbReference type="Proteomes" id="UP001500416">
    <property type="component" value="Unassembled WGS sequence"/>
</dbReference>
<proteinExistence type="predicted"/>
<evidence type="ECO:0000259" key="1">
    <source>
        <dbReference type="PROSITE" id="PS50222"/>
    </source>
</evidence>
<feature type="domain" description="EF-hand" evidence="1">
    <location>
        <begin position="130"/>
        <end position="165"/>
    </location>
</feature>
<feature type="domain" description="EF-hand" evidence="1">
    <location>
        <begin position="69"/>
        <end position="91"/>
    </location>
</feature>
<dbReference type="PANTHER" id="PTHR10827">
    <property type="entry name" value="RETICULOCALBIN"/>
    <property type="match status" value="1"/>
</dbReference>
<dbReference type="SMART" id="SM00054">
    <property type="entry name" value="EFh"/>
    <property type="match status" value="3"/>
</dbReference>
<organism evidence="2 3">
    <name type="scientific">Saccharothrix mutabilis subsp. mutabilis</name>
    <dbReference type="NCBI Taxonomy" id="66855"/>
    <lineage>
        <taxon>Bacteria</taxon>
        <taxon>Bacillati</taxon>
        <taxon>Actinomycetota</taxon>
        <taxon>Actinomycetes</taxon>
        <taxon>Pseudonocardiales</taxon>
        <taxon>Pseudonocardiaceae</taxon>
        <taxon>Saccharothrix</taxon>
    </lineage>
</organism>
<sequence length="182" mass="20013">MSTSFLDRKIRHGFDRFDGDRDGRLTWHDHVVMGERTAAGLGHEPGSPVGHRIIEAYCRIWERVHRPHDLDGDGSLTREEFAAAVAGAAGRAGAIADLAVTVFEVADADRDGRIGFTEYLAFLRGHQPDVSEAEAAEAFAHLDRDGDGWVARAEVATAIVEYWTSDDPAVPGNWFYGRLPRA</sequence>
<comment type="caution">
    <text evidence="2">The sequence shown here is derived from an EMBL/GenBank/DDBJ whole genome shotgun (WGS) entry which is preliminary data.</text>
</comment>
<dbReference type="EMBL" id="BAAABU010000003">
    <property type="protein sequence ID" value="GAA0222896.1"/>
    <property type="molecule type" value="Genomic_DNA"/>
</dbReference>
<accession>A0ABN0TIY1</accession>
<evidence type="ECO:0000313" key="3">
    <source>
        <dbReference type="Proteomes" id="UP001500416"/>
    </source>
</evidence>
<dbReference type="InterPro" id="IPR011992">
    <property type="entry name" value="EF-hand-dom_pair"/>
</dbReference>
<dbReference type="PROSITE" id="PS50222">
    <property type="entry name" value="EF_HAND_2"/>
    <property type="match status" value="3"/>
</dbReference>
<dbReference type="PROSITE" id="PS00018">
    <property type="entry name" value="EF_HAND_1"/>
    <property type="match status" value="3"/>
</dbReference>
<name>A0ABN0TIY1_9PSEU</name>
<dbReference type="SUPFAM" id="SSF47473">
    <property type="entry name" value="EF-hand"/>
    <property type="match status" value="1"/>
</dbReference>
<dbReference type="Pfam" id="PF13202">
    <property type="entry name" value="EF-hand_5"/>
    <property type="match status" value="1"/>
</dbReference>
<dbReference type="PANTHER" id="PTHR10827:SF85">
    <property type="entry name" value="CALCIUM-BINDING PROTEIN"/>
    <property type="match status" value="1"/>
</dbReference>